<dbReference type="GO" id="GO:0006281">
    <property type="term" value="P:DNA repair"/>
    <property type="evidence" value="ECO:0007669"/>
    <property type="project" value="TreeGrafter"/>
</dbReference>
<dbReference type="InterPro" id="IPR023214">
    <property type="entry name" value="HAD_sf"/>
</dbReference>
<reference evidence="11" key="1">
    <citation type="submission" date="2015-08" db="EMBL/GenBank/DDBJ databases">
        <authorList>
            <person name="Varghese N."/>
        </authorList>
    </citation>
    <scope>NUCLEOTIDE SEQUENCE [LARGE SCALE GENOMIC DNA]</scope>
    <source>
        <strain evidence="11">DSM 23407</strain>
    </source>
</reference>
<evidence type="ECO:0000313" key="11">
    <source>
        <dbReference type="Proteomes" id="UP000183900"/>
    </source>
</evidence>
<comment type="pathway">
    <text evidence="3">Organic acid metabolism; glycolate biosynthesis; glycolate from 2-phosphoglycolate: step 1/1.</text>
</comment>
<protein>
    <recommendedName>
        <fullName evidence="5">phosphoglycolate phosphatase</fullName>
        <ecNumber evidence="5">3.1.3.18</ecNumber>
    </recommendedName>
</protein>
<dbReference type="Proteomes" id="UP000183900">
    <property type="component" value="Unassembled WGS sequence"/>
</dbReference>
<dbReference type="PANTHER" id="PTHR43434:SF1">
    <property type="entry name" value="PHOSPHOGLYCOLATE PHOSPHATASE"/>
    <property type="match status" value="1"/>
</dbReference>
<evidence type="ECO:0000256" key="3">
    <source>
        <dbReference type="ARBA" id="ARBA00004818"/>
    </source>
</evidence>
<evidence type="ECO:0000256" key="1">
    <source>
        <dbReference type="ARBA" id="ARBA00000830"/>
    </source>
</evidence>
<gene>
    <name evidence="10" type="ORF">Ga0061067_11011</name>
</gene>
<evidence type="ECO:0000313" key="10">
    <source>
        <dbReference type="EMBL" id="CUA98473.1"/>
    </source>
</evidence>
<evidence type="ECO:0000256" key="6">
    <source>
        <dbReference type="ARBA" id="ARBA00022723"/>
    </source>
</evidence>
<dbReference type="GO" id="GO:0005829">
    <property type="term" value="C:cytosol"/>
    <property type="evidence" value="ECO:0007669"/>
    <property type="project" value="TreeGrafter"/>
</dbReference>
<dbReference type="InterPro" id="IPR023198">
    <property type="entry name" value="PGP-like_dom2"/>
</dbReference>
<comment type="similarity">
    <text evidence="4">Belongs to the HAD-like hydrolase superfamily. CbbY/CbbZ/Gph/YieH family.</text>
</comment>
<keyword evidence="6" id="KW-0479">Metal-binding</keyword>
<dbReference type="InterPro" id="IPR050155">
    <property type="entry name" value="HAD-like_hydrolase_sf"/>
</dbReference>
<dbReference type="NCBIfam" id="TIGR01449">
    <property type="entry name" value="PGP_bact"/>
    <property type="match status" value="1"/>
</dbReference>
<dbReference type="InterPro" id="IPR037512">
    <property type="entry name" value="PGPase_prok"/>
</dbReference>
<comment type="cofactor">
    <cofactor evidence="2">
        <name>Mg(2+)</name>
        <dbReference type="ChEBI" id="CHEBI:18420"/>
    </cofactor>
</comment>
<dbReference type="RefSeq" id="WP_055456361.1">
    <property type="nucleotide sequence ID" value="NZ_CYHE01000010.1"/>
</dbReference>
<evidence type="ECO:0000256" key="9">
    <source>
        <dbReference type="ARBA" id="ARBA00023277"/>
    </source>
</evidence>
<dbReference type="EMBL" id="CYHE01000010">
    <property type="protein sequence ID" value="CUA98473.1"/>
    <property type="molecule type" value="Genomic_DNA"/>
</dbReference>
<evidence type="ECO:0000256" key="5">
    <source>
        <dbReference type="ARBA" id="ARBA00013078"/>
    </source>
</evidence>
<dbReference type="AlphaFoldDB" id="A0A0K6I5Y6"/>
<dbReference type="Gene3D" id="1.10.150.240">
    <property type="entry name" value="Putative phosphatase, domain 2"/>
    <property type="match status" value="1"/>
</dbReference>
<proteinExistence type="inferred from homology"/>
<evidence type="ECO:0000256" key="8">
    <source>
        <dbReference type="ARBA" id="ARBA00022842"/>
    </source>
</evidence>
<dbReference type="GO" id="GO:0046872">
    <property type="term" value="F:metal ion binding"/>
    <property type="evidence" value="ECO:0007669"/>
    <property type="project" value="UniProtKB-KW"/>
</dbReference>
<dbReference type="Pfam" id="PF00702">
    <property type="entry name" value="Hydrolase"/>
    <property type="match status" value="1"/>
</dbReference>
<dbReference type="Gene3D" id="3.40.50.1000">
    <property type="entry name" value="HAD superfamily/HAD-like"/>
    <property type="match status" value="1"/>
</dbReference>
<dbReference type="PANTHER" id="PTHR43434">
    <property type="entry name" value="PHOSPHOGLYCOLATE PHOSPHATASE"/>
    <property type="match status" value="1"/>
</dbReference>
<dbReference type="EC" id="3.1.3.18" evidence="5"/>
<dbReference type="SUPFAM" id="SSF56784">
    <property type="entry name" value="HAD-like"/>
    <property type="match status" value="1"/>
</dbReference>
<dbReference type="OrthoDB" id="9793014at2"/>
<keyword evidence="11" id="KW-1185">Reference proteome</keyword>
<comment type="catalytic activity">
    <reaction evidence="1">
        <text>2-phosphoglycolate + H2O = glycolate + phosphate</text>
        <dbReference type="Rhea" id="RHEA:14369"/>
        <dbReference type="ChEBI" id="CHEBI:15377"/>
        <dbReference type="ChEBI" id="CHEBI:29805"/>
        <dbReference type="ChEBI" id="CHEBI:43474"/>
        <dbReference type="ChEBI" id="CHEBI:58033"/>
        <dbReference type="EC" id="3.1.3.18"/>
    </reaction>
</comment>
<dbReference type="GO" id="GO:0008967">
    <property type="term" value="F:phosphoglycolate phosphatase activity"/>
    <property type="evidence" value="ECO:0007669"/>
    <property type="project" value="UniProtKB-EC"/>
</dbReference>
<evidence type="ECO:0000256" key="4">
    <source>
        <dbReference type="ARBA" id="ARBA00006171"/>
    </source>
</evidence>
<dbReference type="PRINTS" id="PR00413">
    <property type="entry name" value="HADHALOGNASE"/>
</dbReference>
<dbReference type="GO" id="GO:0005975">
    <property type="term" value="P:carbohydrate metabolic process"/>
    <property type="evidence" value="ECO:0007669"/>
    <property type="project" value="InterPro"/>
</dbReference>
<organism evidence="10 11">
    <name type="scientific">Pannonibacter indicus</name>
    <dbReference type="NCBI Taxonomy" id="466044"/>
    <lineage>
        <taxon>Bacteria</taxon>
        <taxon>Pseudomonadati</taxon>
        <taxon>Pseudomonadota</taxon>
        <taxon>Alphaproteobacteria</taxon>
        <taxon>Hyphomicrobiales</taxon>
        <taxon>Stappiaceae</taxon>
        <taxon>Pannonibacter</taxon>
    </lineage>
</organism>
<evidence type="ECO:0000256" key="2">
    <source>
        <dbReference type="ARBA" id="ARBA00001946"/>
    </source>
</evidence>
<keyword evidence="8" id="KW-0460">Magnesium</keyword>
<dbReference type="InterPro" id="IPR006439">
    <property type="entry name" value="HAD-SF_hydro_IA"/>
</dbReference>
<accession>A0A0K6I5Y6</accession>
<evidence type="ECO:0000256" key="7">
    <source>
        <dbReference type="ARBA" id="ARBA00022801"/>
    </source>
</evidence>
<name>A0A0K6I5Y6_9HYPH</name>
<sequence length="219" mass="22978">MKAVIFDLDGTLVDSVQAVTDIGNALMAELDLAPLSVTETRSYIGNGAARFIERALAARGISGDASLLAARVERFEELYAQAPGSANPPFPGVEAALHALKARGIRLGLCTNKPGAPTHNLVAALGWSDFFDVVVTGDTLSTRKPDPAPLAYAAKVLALSPEDPGFAYVGDSEVDAETAVAAKARFFLFTEGYRKSPVTALPHEAAFSDFADLEALLNG</sequence>
<dbReference type="SFLD" id="SFLDS00003">
    <property type="entry name" value="Haloacid_Dehalogenase"/>
    <property type="match status" value="1"/>
</dbReference>
<dbReference type="InterPro" id="IPR036412">
    <property type="entry name" value="HAD-like_sf"/>
</dbReference>
<keyword evidence="7" id="KW-0378">Hydrolase</keyword>
<dbReference type="SFLD" id="SFLDG01129">
    <property type="entry name" value="C1.5:_HAD__Beta-PGM__Phosphata"/>
    <property type="match status" value="1"/>
</dbReference>
<keyword evidence="9" id="KW-0119">Carbohydrate metabolism</keyword>